<dbReference type="Pfam" id="PF02405">
    <property type="entry name" value="MlaE"/>
    <property type="match status" value="1"/>
</dbReference>
<dbReference type="PANTHER" id="PTHR30188:SF3">
    <property type="entry name" value="ABC TRANSPORTER PERMEASE"/>
    <property type="match status" value="1"/>
</dbReference>
<dbReference type="InterPro" id="IPR036513">
    <property type="entry name" value="STAS_dom_sf"/>
</dbReference>
<accession>A0A9D7FAZ3</accession>
<evidence type="ECO:0000259" key="2">
    <source>
        <dbReference type="PROSITE" id="PS50801"/>
    </source>
</evidence>
<sequence>MNTIALIPAAINQPTPEELALSGSWTARGIGTIGARLDAVSASASLIVDGARIESLDTAGAWVLQKLLRRLRGEGSHVEMRDLPPEFSKLLDVVEQQAADQTDTPPLASAAPSKLESLGRNAVAAYEQAMALLSFVGECALAFAGCIAHPARFRWRPILFNIRSAGWDALPIVGLLSFLLGIVVAYQGADQLRQYGANIFVADLVGLSMLREFAPLITAIIIAGRSGSAYAAQIGTMSVTEEIDAMRTLGIAPLDMLVLPKIIALLIALPLLTVFADVLGVLGGMIMARAQLAVSFGEFLDRFVKAVSITAYLIGICKAPVFAVIIAVIGCFQGFRTKGGADSVGRQTTRSVVQATFLVIVADALFSVAFSALDL</sequence>
<feature type="transmembrane region" description="Helical" evidence="1">
    <location>
        <begin position="169"/>
        <end position="189"/>
    </location>
</feature>
<gene>
    <name evidence="3" type="ORF">IPJ48_04885</name>
</gene>
<dbReference type="NCBIfam" id="TIGR00056">
    <property type="entry name" value="MlaE family lipid ABC transporter permease subunit"/>
    <property type="match status" value="1"/>
</dbReference>
<feature type="domain" description="STAS" evidence="2">
    <location>
        <begin position="46"/>
        <end position="118"/>
    </location>
</feature>
<feature type="transmembrane region" description="Helical" evidence="1">
    <location>
        <begin position="352"/>
        <end position="373"/>
    </location>
</feature>
<feature type="transmembrane region" description="Helical" evidence="1">
    <location>
        <begin position="306"/>
        <end position="332"/>
    </location>
</feature>
<comment type="similarity">
    <text evidence="1">Belongs to the MlaE permease family.</text>
</comment>
<dbReference type="SUPFAM" id="SSF52091">
    <property type="entry name" value="SpoIIaa-like"/>
    <property type="match status" value="1"/>
</dbReference>
<dbReference type="EMBL" id="JADJNC010000006">
    <property type="protein sequence ID" value="MBK7422473.1"/>
    <property type="molecule type" value="Genomic_DNA"/>
</dbReference>
<dbReference type="InterPro" id="IPR002645">
    <property type="entry name" value="STAS_dom"/>
</dbReference>
<evidence type="ECO:0000313" key="3">
    <source>
        <dbReference type="EMBL" id="MBK7422473.1"/>
    </source>
</evidence>
<feature type="transmembrane region" description="Helical" evidence="1">
    <location>
        <begin position="129"/>
        <end position="148"/>
    </location>
</feature>
<name>A0A9D7FAZ3_9RHOO</name>
<dbReference type="InterPro" id="IPR030802">
    <property type="entry name" value="Permease_MalE"/>
</dbReference>
<dbReference type="Pfam" id="PF13466">
    <property type="entry name" value="STAS_2"/>
    <property type="match status" value="1"/>
</dbReference>
<proteinExistence type="inferred from homology"/>
<evidence type="ECO:0000313" key="4">
    <source>
        <dbReference type="Proteomes" id="UP000886602"/>
    </source>
</evidence>
<dbReference type="PANTHER" id="PTHR30188">
    <property type="entry name" value="ABC TRANSPORTER PERMEASE PROTEIN-RELATED"/>
    <property type="match status" value="1"/>
</dbReference>
<comment type="subcellular location">
    <subcellularLocation>
        <location evidence="1">Cell inner membrane</location>
        <topology evidence="1">Multi-pass membrane protein</topology>
    </subcellularLocation>
</comment>
<dbReference type="GO" id="GO:0043190">
    <property type="term" value="C:ATP-binding cassette (ABC) transporter complex"/>
    <property type="evidence" value="ECO:0007669"/>
    <property type="project" value="InterPro"/>
</dbReference>
<dbReference type="AlphaFoldDB" id="A0A9D7FAZ3"/>
<keyword evidence="1" id="KW-1133">Transmembrane helix</keyword>
<keyword evidence="1" id="KW-0812">Transmembrane</keyword>
<organism evidence="3 4">
    <name type="scientific">Candidatus Propionivibrio dominans</name>
    <dbReference type="NCBI Taxonomy" id="2954373"/>
    <lineage>
        <taxon>Bacteria</taxon>
        <taxon>Pseudomonadati</taxon>
        <taxon>Pseudomonadota</taxon>
        <taxon>Betaproteobacteria</taxon>
        <taxon>Rhodocyclales</taxon>
        <taxon>Rhodocyclaceae</taxon>
        <taxon>Propionivibrio</taxon>
    </lineage>
</organism>
<protein>
    <submittedName>
        <fullName evidence="3">MlaE family lipid ABC transporter permease subunit</fullName>
    </submittedName>
</protein>
<feature type="transmembrane region" description="Helical" evidence="1">
    <location>
        <begin position="262"/>
        <end position="286"/>
    </location>
</feature>
<dbReference type="PROSITE" id="PS50801">
    <property type="entry name" value="STAS"/>
    <property type="match status" value="1"/>
</dbReference>
<dbReference type="GO" id="GO:0005548">
    <property type="term" value="F:phospholipid transporter activity"/>
    <property type="evidence" value="ECO:0007669"/>
    <property type="project" value="TreeGrafter"/>
</dbReference>
<keyword evidence="1" id="KW-0997">Cell inner membrane</keyword>
<dbReference type="InterPro" id="IPR058548">
    <property type="entry name" value="MlaB-like_STAS"/>
</dbReference>
<evidence type="ECO:0000256" key="1">
    <source>
        <dbReference type="RuleBase" id="RU362044"/>
    </source>
</evidence>
<comment type="caution">
    <text evidence="3">The sequence shown here is derived from an EMBL/GenBank/DDBJ whole genome shotgun (WGS) entry which is preliminary data.</text>
</comment>
<keyword evidence="1" id="KW-0472">Membrane</keyword>
<dbReference type="Proteomes" id="UP000886602">
    <property type="component" value="Unassembled WGS sequence"/>
</dbReference>
<keyword evidence="1" id="KW-1003">Cell membrane</keyword>
<reference evidence="3" key="1">
    <citation type="submission" date="2020-10" db="EMBL/GenBank/DDBJ databases">
        <title>Connecting structure to function with the recovery of over 1000 high-quality activated sludge metagenome-assembled genomes encoding full-length rRNA genes using long-read sequencing.</title>
        <authorList>
            <person name="Singleton C.M."/>
            <person name="Petriglieri F."/>
            <person name="Kristensen J.M."/>
            <person name="Kirkegaard R.H."/>
            <person name="Michaelsen T.Y."/>
            <person name="Andersen M.H."/>
            <person name="Karst S.M."/>
            <person name="Dueholm M.S."/>
            <person name="Nielsen P.H."/>
            <person name="Albertsen M."/>
        </authorList>
    </citation>
    <scope>NUCLEOTIDE SEQUENCE</scope>
    <source>
        <strain evidence="3">EsbW_18-Q3-R4-48_MAXAC.044</strain>
    </source>
</reference>
<dbReference type="InterPro" id="IPR003453">
    <property type="entry name" value="ABC_MlaE_roteobac"/>
</dbReference>